<feature type="compositionally biased region" description="Low complexity" evidence="1">
    <location>
        <begin position="269"/>
        <end position="281"/>
    </location>
</feature>
<dbReference type="EMBL" id="JATAAI010000014">
    <property type="protein sequence ID" value="KAK1741055.1"/>
    <property type="molecule type" value="Genomic_DNA"/>
</dbReference>
<evidence type="ECO:0000313" key="3">
    <source>
        <dbReference type="Proteomes" id="UP001224775"/>
    </source>
</evidence>
<feature type="compositionally biased region" description="Polar residues" evidence="1">
    <location>
        <begin position="82"/>
        <end position="95"/>
    </location>
</feature>
<dbReference type="Proteomes" id="UP001224775">
    <property type="component" value="Unassembled WGS sequence"/>
</dbReference>
<proteinExistence type="predicted"/>
<gene>
    <name evidence="2" type="ORF">QTG54_008307</name>
</gene>
<name>A0AAD8Y8N1_9STRA</name>
<comment type="caution">
    <text evidence="2">The sequence shown here is derived from an EMBL/GenBank/DDBJ whole genome shotgun (WGS) entry which is preliminary data.</text>
</comment>
<feature type="region of interest" description="Disordered" evidence="1">
    <location>
        <begin position="1"/>
        <end position="25"/>
    </location>
</feature>
<dbReference type="AlphaFoldDB" id="A0AAD8Y8N1"/>
<accession>A0AAD8Y8N1</accession>
<keyword evidence="3" id="KW-1185">Reference proteome</keyword>
<feature type="region of interest" description="Disordered" evidence="1">
    <location>
        <begin position="64"/>
        <end position="115"/>
    </location>
</feature>
<organism evidence="2 3">
    <name type="scientific">Skeletonema marinoi</name>
    <dbReference type="NCBI Taxonomy" id="267567"/>
    <lineage>
        <taxon>Eukaryota</taxon>
        <taxon>Sar</taxon>
        <taxon>Stramenopiles</taxon>
        <taxon>Ochrophyta</taxon>
        <taxon>Bacillariophyta</taxon>
        <taxon>Coscinodiscophyceae</taxon>
        <taxon>Thalassiosirophycidae</taxon>
        <taxon>Thalassiosirales</taxon>
        <taxon>Skeletonemataceae</taxon>
        <taxon>Skeletonema</taxon>
        <taxon>Skeletonema marinoi-dohrnii complex</taxon>
    </lineage>
</organism>
<feature type="region of interest" description="Disordered" evidence="1">
    <location>
        <begin position="582"/>
        <end position="602"/>
    </location>
</feature>
<protein>
    <submittedName>
        <fullName evidence="2">Uncharacterized protein</fullName>
    </submittedName>
</protein>
<reference evidence="2" key="1">
    <citation type="submission" date="2023-06" db="EMBL/GenBank/DDBJ databases">
        <title>Survivors Of The Sea: Transcriptome response of Skeletonema marinoi to long-term dormancy.</title>
        <authorList>
            <person name="Pinder M.I.M."/>
            <person name="Kourtchenko O."/>
            <person name="Robertson E.K."/>
            <person name="Larsson T."/>
            <person name="Maumus F."/>
            <person name="Osuna-Cruz C.M."/>
            <person name="Vancaester E."/>
            <person name="Stenow R."/>
            <person name="Vandepoele K."/>
            <person name="Ploug H."/>
            <person name="Bruchert V."/>
            <person name="Godhe A."/>
            <person name="Topel M."/>
        </authorList>
    </citation>
    <scope>NUCLEOTIDE SEQUENCE</scope>
    <source>
        <strain evidence="2">R05AC</strain>
    </source>
</reference>
<sequence>MNIEIVPNLNSGEEEGSNLNESPHHHEGTTAVIENIDTITNNNNNNDEDGGLLSAAVSDDTSATSIASNLSDGNPRPRSASLHITPSNHHNTNGDRPSSIPRLRPRSNPRTRTPMRHESPLLVISPIVAAGSAIIAENDGTGGIANHHRNGSEATAQLEDGDTNNNNEQLIRNIFHTRSSRARRLRAGSIPEEIVEDDGSTIVVDDNTSLVAANNDNLAAGNQVNNETNTTASAAAAVANNNTTTRTAGRFFTQAVAPTSTRRRRNNRTTEPNNTTQQQRTLSTKQNPSHRKIRRWKNDAFIGTPSEHVHTMLMTNRGEEEGWNEFPYMPNHPLEYNSEFSKLSVDRSRGGEKVRERFVKGEVASGDFAVKKKNGSGEEEEVGEEVLMQRRIVAKCRQLGIPSKVIMDEESEWGKVLYDKLGMRIQSILSRSCSSADTNASRIVATFESYLVSLALHSKLMTGNDDDDIELGFPPLQPQVVYDVFEDILASPPRIVMRNKQLSSSNNNCNNQRIGKASAAAAAKEVSGMNKCGVLIPTVHFYFPTEGQDGSSRRSSAFHRILLYAVCQFHGLETSSSVVPEKKLKRDNGRRKGQQKQNREVKGSMKVVTVQAGVLLAPSTKLLDFVCT</sequence>
<evidence type="ECO:0000256" key="1">
    <source>
        <dbReference type="SAM" id="MobiDB-lite"/>
    </source>
</evidence>
<feature type="region of interest" description="Disordered" evidence="1">
    <location>
        <begin position="256"/>
        <end position="291"/>
    </location>
</feature>
<evidence type="ECO:0000313" key="2">
    <source>
        <dbReference type="EMBL" id="KAK1741055.1"/>
    </source>
</evidence>